<keyword evidence="1" id="KW-0732">Signal</keyword>
<sequence length="267" mass="29559">MRSLVKLQYMLAGVAAARECGVATYTAEQVIPSTAIMDGLTPPVVVGDASNLLSPPVLDLGGVWWIRYQPLDDSERGDLSWENPAVKLYAHGAFEELMTFADASSNSSTLPAEIGLAYNRMHHWAYTDTFNSYAGRIFNAADEVDTPIHMTFGNATHGMLRATSPDDQWLITKLDKDRWRRDTVFAADGPVGGARVSYILTRVVREDGSPHPTYFEAFTSYMGARQLRVHATDNVCLRRCGAWAPELTCQVPQLCDMWCELSGTWCA</sequence>
<evidence type="ECO:0008006" key="4">
    <source>
        <dbReference type="Google" id="ProtNLM"/>
    </source>
</evidence>
<dbReference type="AlphaFoldDB" id="A0A0D3KMA0"/>
<dbReference type="PaxDb" id="2903-EOD36885"/>
<accession>A0A0D3KMA0</accession>
<reference evidence="3" key="1">
    <citation type="journal article" date="2013" name="Nature">
        <title>Pan genome of the phytoplankton Emiliania underpins its global distribution.</title>
        <authorList>
            <person name="Read B.A."/>
            <person name="Kegel J."/>
            <person name="Klute M.J."/>
            <person name="Kuo A."/>
            <person name="Lefebvre S.C."/>
            <person name="Maumus F."/>
            <person name="Mayer C."/>
            <person name="Miller J."/>
            <person name="Monier A."/>
            <person name="Salamov A."/>
            <person name="Young J."/>
            <person name="Aguilar M."/>
            <person name="Claverie J.M."/>
            <person name="Frickenhaus S."/>
            <person name="Gonzalez K."/>
            <person name="Herman E.K."/>
            <person name="Lin Y.C."/>
            <person name="Napier J."/>
            <person name="Ogata H."/>
            <person name="Sarno A.F."/>
            <person name="Shmutz J."/>
            <person name="Schroeder D."/>
            <person name="de Vargas C."/>
            <person name="Verret F."/>
            <person name="von Dassow P."/>
            <person name="Valentin K."/>
            <person name="Van de Peer Y."/>
            <person name="Wheeler G."/>
            <person name="Dacks J.B."/>
            <person name="Delwiche C.F."/>
            <person name="Dyhrman S.T."/>
            <person name="Glockner G."/>
            <person name="John U."/>
            <person name="Richards T."/>
            <person name="Worden A.Z."/>
            <person name="Zhang X."/>
            <person name="Grigoriev I.V."/>
            <person name="Allen A.E."/>
            <person name="Bidle K."/>
            <person name="Borodovsky M."/>
            <person name="Bowler C."/>
            <person name="Brownlee C."/>
            <person name="Cock J.M."/>
            <person name="Elias M."/>
            <person name="Gladyshev V.N."/>
            <person name="Groth M."/>
            <person name="Guda C."/>
            <person name="Hadaegh A."/>
            <person name="Iglesias-Rodriguez M.D."/>
            <person name="Jenkins J."/>
            <person name="Jones B.M."/>
            <person name="Lawson T."/>
            <person name="Leese F."/>
            <person name="Lindquist E."/>
            <person name="Lobanov A."/>
            <person name="Lomsadze A."/>
            <person name="Malik S.B."/>
            <person name="Marsh M.E."/>
            <person name="Mackinder L."/>
            <person name="Mock T."/>
            <person name="Mueller-Roeber B."/>
            <person name="Pagarete A."/>
            <person name="Parker M."/>
            <person name="Probert I."/>
            <person name="Quesneville H."/>
            <person name="Raines C."/>
            <person name="Rensing S.A."/>
            <person name="Riano-Pachon D.M."/>
            <person name="Richier S."/>
            <person name="Rokitta S."/>
            <person name="Shiraiwa Y."/>
            <person name="Soanes D.M."/>
            <person name="van der Giezen M."/>
            <person name="Wahlund T.M."/>
            <person name="Williams B."/>
            <person name="Wilson W."/>
            <person name="Wolfe G."/>
            <person name="Wurch L.L."/>
        </authorList>
    </citation>
    <scope>NUCLEOTIDE SEQUENCE</scope>
</reference>
<organism evidence="2 3">
    <name type="scientific">Emiliania huxleyi (strain CCMP1516)</name>
    <dbReference type="NCBI Taxonomy" id="280463"/>
    <lineage>
        <taxon>Eukaryota</taxon>
        <taxon>Haptista</taxon>
        <taxon>Haptophyta</taxon>
        <taxon>Prymnesiophyceae</taxon>
        <taxon>Isochrysidales</taxon>
        <taxon>Noelaerhabdaceae</taxon>
        <taxon>Emiliania</taxon>
    </lineage>
</organism>
<dbReference type="Proteomes" id="UP000013827">
    <property type="component" value="Unassembled WGS sequence"/>
</dbReference>
<reference evidence="2" key="2">
    <citation type="submission" date="2024-10" db="UniProtKB">
        <authorList>
            <consortium name="EnsemblProtists"/>
        </authorList>
    </citation>
    <scope>IDENTIFICATION</scope>
</reference>
<evidence type="ECO:0000256" key="1">
    <source>
        <dbReference type="SAM" id="SignalP"/>
    </source>
</evidence>
<feature type="chain" id="PRO_5044282975" description="LNR domain-containing protein" evidence="1">
    <location>
        <begin position="17"/>
        <end position="267"/>
    </location>
</feature>
<evidence type="ECO:0000313" key="2">
    <source>
        <dbReference type="EnsemblProtists" id="EOD36885"/>
    </source>
</evidence>
<protein>
    <recommendedName>
        <fullName evidence="4">LNR domain-containing protein</fullName>
    </recommendedName>
</protein>
<feature type="signal peptide" evidence="1">
    <location>
        <begin position="1"/>
        <end position="16"/>
    </location>
</feature>
<dbReference type="EnsemblProtists" id="EOD36885">
    <property type="protein sequence ID" value="EOD36885"/>
    <property type="gene ID" value="EMIHUDRAFT_433731"/>
</dbReference>
<dbReference type="HOGENOM" id="CLU_091174_0_0_1"/>
<name>A0A0D3KMA0_EMIH1</name>
<dbReference type="GeneID" id="17282155"/>
<keyword evidence="3" id="KW-1185">Reference proteome</keyword>
<evidence type="ECO:0000313" key="3">
    <source>
        <dbReference type="Proteomes" id="UP000013827"/>
    </source>
</evidence>
<dbReference type="RefSeq" id="XP_005789314.1">
    <property type="nucleotide sequence ID" value="XM_005789257.1"/>
</dbReference>
<proteinExistence type="predicted"/>
<dbReference type="KEGG" id="ehx:EMIHUDRAFT_433731"/>